<accession>A0ACB9Z6C6</accession>
<gene>
    <name evidence="1" type="ORF">F4820DRAFT_468395</name>
</gene>
<dbReference type="Proteomes" id="UP001497700">
    <property type="component" value="Unassembled WGS sequence"/>
</dbReference>
<evidence type="ECO:0000313" key="2">
    <source>
        <dbReference type="Proteomes" id="UP001497700"/>
    </source>
</evidence>
<evidence type="ECO:0000313" key="1">
    <source>
        <dbReference type="EMBL" id="KAI4866974.1"/>
    </source>
</evidence>
<protein>
    <submittedName>
        <fullName evidence="1">Uncharacterized protein</fullName>
    </submittedName>
</protein>
<sequence length="217" mass="23958">MPTTRRSGGGNASRRAGGRQATLSFNHRVTKSAAPKSAKDLVSSSSKPAKQSPLAKHVSSAQPESADDEDEDAVKKEEEEEAEGVDAKIKVEGYQTVDIAPKLEPEPEVKSEAELRAEDISGPQINQYWRKLERERVTKRIHQEDLTQAEKVLRYWDVSSQYGPCVGISRMKRWKRAEKLGLNPPLEVLAVLLKEEGEGTENAHMDDILNSTAIGAV</sequence>
<name>A0ACB9Z6C6_9PEZI</name>
<reference evidence="1 2" key="1">
    <citation type="journal article" date="2022" name="New Phytol.">
        <title>Ecological generalism drives hyperdiversity of secondary metabolite gene clusters in xylarialean endophytes.</title>
        <authorList>
            <person name="Franco M.E.E."/>
            <person name="Wisecaver J.H."/>
            <person name="Arnold A.E."/>
            <person name="Ju Y.M."/>
            <person name="Slot J.C."/>
            <person name="Ahrendt S."/>
            <person name="Moore L.P."/>
            <person name="Eastman K.E."/>
            <person name="Scott K."/>
            <person name="Konkel Z."/>
            <person name="Mondo S.J."/>
            <person name="Kuo A."/>
            <person name="Hayes R.D."/>
            <person name="Haridas S."/>
            <person name="Andreopoulos B."/>
            <person name="Riley R."/>
            <person name="LaButti K."/>
            <person name="Pangilinan J."/>
            <person name="Lipzen A."/>
            <person name="Amirebrahimi M."/>
            <person name="Yan J."/>
            <person name="Adam C."/>
            <person name="Keymanesh K."/>
            <person name="Ng V."/>
            <person name="Louie K."/>
            <person name="Northen T."/>
            <person name="Drula E."/>
            <person name="Henrissat B."/>
            <person name="Hsieh H.M."/>
            <person name="Youens-Clark K."/>
            <person name="Lutzoni F."/>
            <person name="Miadlikowska J."/>
            <person name="Eastwood D.C."/>
            <person name="Hamelin R.C."/>
            <person name="Grigoriev I.V."/>
            <person name="U'Ren J.M."/>
        </authorList>
    </citation>
    <scope>NUCLEOTIDE SEQUENCE [LARGE SCALE GENOMIC DNA]</scope>
    <source>
        <strain evidence="1 2">CBS 119005</strain>
    </source>
</reference>
<dbReference type="EMBL" id="MU393452">
    <property type="protein sequence ID" value="KAI4866974.1"/>
    <property type="molecule type" value="Genomic_DNA"/>
</dbReference>
<organism evidence="1 2">
    <name type="scientific">Hypoxylon rubiginosum</name>
    <dbReference type="NCBI Taxonomy" id="110542"/>
    <lineage>
        <taxon>Eukaryota</taxon>
        <taxon>Fungi</taxon>
        <taxon>Dikarya</taxon>
        <taxon>Ascomycota</taxon>
        <taxon>Pezizomycotina</taxon>
        <taxon>Sordariomycetes</taxon>
        <taxon>Xylariomycetidae</taxon>
        <taxon>Xylariales</taxon>
        <taxon>Hypoxylaceae</taxon>
        <taxon>Hypoxylon</taxon>
    </lineage>
</organism>
<comment type="caution">
    <text evidence="1">The sequence shown here is derived from an EMBL/GenBank/DDBJ whole genome shotgun (WGS) entry which is preliminary data.</text>
</comment>
<keyword evidence="2" id="KW-1185">Reference proteome</keyword>
<proteinExistence type="predicted"/>